<dbReference type="Pfam" id="PF13193">
    <property type="entry name" value="AMP-binding_C"/>
    <property type="match status" value="2"/>
</dbReference>
<dbReference type="InterPro" id="IPR023213">
    <property type="entry name" value="CAT-like_dom_sf"/>
</dbReference>
<dbReference type="SUPFAM" id="SSF47336">
    <property type="entry name" value="ACP-like"/>
    <property type="match status" value="2"/>
</dbReference>
<dbReference type="GO" id="GO:0043041">
    <property type="term" value="P:amino acid activation for nonribosomal peptide biosynthetic process"/>
    <property type="evidence" value="ECO:0007669"/>
    <property type="project" value="TreeGrafter"/>
</dbReference>
<dbReference type="Gene3D" id="2.30.38.10">
    <property type="entry name" value="Luciferase, Domain 3"/>
    <property type="match status" value="2"/>
</dbReference>
<keyword evidence="4" id="KW-0597">Phosphoprotein</keyword>
<dbReference type="Gene3D" id="3.40.50.1820">
    <property type="entry name" value="alpha/beta hydrolase"/>
    <property type="match status" value="1"/>
</dbReference>
<gene>
    <name evidence="7" type="ORF">GTW20_10100</name>
</gene>
<dbReference type="GO" id="GO:0044550">
    <property type="term" value="P:secondary metabolite biosynthetic process"/>
    <property type="evidence" value="ECO:0007669"/>
    <property type="project" value="TreeGrafter"/>
</dbReference>
<dbReference type="Pfam" id="PF00501">
    <property type="entry name" value="AMP-binding"/>
    <property type="match status" value="2"/>
</dbReference>
<dbReference type="EMBL" id="WWHY01000001">
    <property type="protein sequence ID" value="MYR32615.1"/>
    <property type="molecule type" value="Genomic_DNA"/>
</dbReference>
<dbReference type="InterPro" id="IPR010071">
    <property type="entry name" value="AA_adenyl_dom"/>
</dbReference>
<accession>A0A7K2IS57</accession>
<dbReference type="InterPro" id="IPR045851">
    <property type="entry name" value="AMP-bd_C_sf"/>
</dbReference>
<proteinExistence type="inferred from homology"/>
<dbReference type="InterPro" id="IPR000873">
    <property type="entry name" value="AMP-dep_synth/lig_dom"/>
</dbReference>
<dbReference type="FunFam" id="2.30.38.10:FF:000001">
    <property type="entry name" value="Non-ribosomal peptide synthetase PvdI"/>
    <property type="match status" value="2"/>
</dbReference>
<dbReference type="PANTHER" id="PTHR45527:SF14">
    <property type="entry name" value="PLIPASTATIN SYNTHASE SUBUNIT B"/>
    <property type="match status" value="1"/>
</dbReference>
<comment type="cofactor">
    <cofactor evidence="1">
        <name>pantetheine 4'-phosphate</name>
        <dbReference type="ChEBI" id="CHEBI:47942"/>
    </cofactor>
</comment>
<evidence type="ECO:0000313" key="8">
    <source>
        <dbReference type="Proteomes" id="UP000467124"/>
    </source>
</evidence>
<dbReference type="PROSITE" id="PS00012">
    <property type="entry name" value="PHOSPHOPANTETHEINE"/>
    <property type="match status" value="2"/>
</dbReference>
<dbReference type="GO" id="GO:0005829">
    <property type="term" value="C:cytosol"/>
    <property type="evidence" value="ECO:0007669"/>
    <property type="project" value="TreeGrafter"/>
</dbReference>
<dbReference type="PROSITE" id="PS50075">
    <property type="entry name" value="CARRIER"/>
    <property type="match status" value="2"/>
</dbReference>
<evidence type="ECO:0000256" key="5">
    <source>
        <dbReference type="SAM" id="MobiDB-lite"/>
    </source>
</evidence>
<dbReference type="FunFam" id="1.10.1200.10:FF:000016">
    <property type="entry name" value="Non-ribosomal peptide synthase"/>
    <property type="match status" value="1"/>
</dbReference>
<reference evidence="7 8" key="1">
    <citation type="journal article" date="2019" name="Nat. Commun.">
        <title>The antimicrobial potential of Streptomyces from insect microbiomes.</title>
        <authorList>
            <person name="Chevrette M.G."/>
            <person name="Carlson C.M."/>
            <person name="Ortega H.E."/>
            <person name="Thomas C."/>
            <person name="Ananiev G.E."/>
            <person name="Barns K.J."/>
            <person name="Book A.J."/>
            <person name="Cagnazzo J."/>
            <person name="Carlos C."/>
            <person name="Flanigan W."/>
            <person name="Grubbs K.J."/>
            <person name="Horn H.A."/>
            <person name="Hoffmann F.M."/>
            <person name="Klassen J.L."/>
            <person name="Knack J.J."/>
            <person name="Lewin G.R."/>
            <person name="McDonald B.R."/>
            <person name="Muller L."/>
            <person name="Melo W.G.P."/>
            <person name="Pinto-Tomas A.A."/>
            <person name="Schmitz A."/>
            <person name="Wendt-Pienkowski E."/>
            <person name="Wildman S."/>
            <person name="Zhao M."/>
            <person name="Zhang F."/>
            <person name="Bugni T.S."/>
            <person name="Andes D.R."/>
            <person name="Pupo M.T."/>
            <person name="Currie C.R."/>
        </authorList>
    </citation>
    <scope>NUCLEOTIDE SEQUENCE [LARGE SCALE GENOMIC DNA]</scope>
    <source>
        <strain evidence="7 8">SID5840</strain>
    </source>
</reference>
<dbReference type="Gene3D" id="3.30.300.30">
    <property type="match status" value="2"/>
</dbReference>
<evidence type="ECO:0000259" key="6">
    <source>
        <dbReference type="PROSITE" id="PS50075"/>
    </source>
</evidence>
<sequence length="2122" mass="230245">MLRDFDETRPLNEAQSGLWFIRESDPESPMLNNGEYYELRGAIDAGALESAVNTMVEECEILRMRFLVTESGPRQRLDPDLTYPMRTVDLTDVEDPRASALEIMRKDLATPLDVTRDPLYTHTLFRLGPDHHLWYQRAHHLMVDGYTFMLLARRVAEVYSGMLAGTGAGEPLGSFRELLAEARDYENGPEKEEDTRFWADYLKGAPHHTSLMPRREEPRRHYLRSTRLVGEEDVAEIERAAKKAGTGWKQLLMAAVAAYTQRWTGESDILISLPVAARTTGLSRRTPGMSSNVIPLRLNVDPVGTVASVARDVADSLRACLPHQRHPVALTRRLLGQTPQTRREFGPLINIMSFDYDVDFGGLPCVPHNIFQGPIEELRIDILQRRRGGALHIDFDANPSVFSQEELERYTDSFIRVLEAIRRDPDVVLGDLDPVSEDESRKVVEGFGRGEETTEGHRVLHEVFEERVVRAPEAVALVFEGEEVSYGGLNARANRLARYLCAEGVGSGEIVGVHLSRSPEMVVALLAVLKAGAGYTVLDPAFPKARLEAVVDGAGIRTLIGDSASSSVLEAPETRKVAVDIEAERIGALDPENLGLDVSPEDVACVMFTSGSSGVPKGVVTAHRGLVGTFLGQDYLDFGADQVWLQCSPVSWDAFALELFGALLFGGRCVLQPGQRPRFDAIADLVVEHGVTDLQMSAGLFNVMLDERPEVFDVVRTAMTAGETASVAHVARALVEHPGVRIVNGYGPAENMGFTTTHEVGSVEAGQRSIPIGGPLAGARVLLLDGRLRPVPVGVPGELYIGGATLALGYLNRADLTAERFVPNPFGGSGERMYRTGDLARWTSSGDLEYVGRVDDQVKVRGFRVEPGEVEVVLTSLPEVARAAVVVCEDRPGDRRLVAYVVGASGTEPDGVGIRAALTELLPEYMVPSAVVVLDGLPLTANGKLDRRALPAPDYASMSSGRSPRTPTEEILCRLFAEVLGLERVGIDDSFFDLGGHSLLATRLISRIRSALGHAPSIRDLFRSPTVAGVAASVLSASTTPAQRRITPRERPERIPMSSAQSRLWFLHQWEGPSPTYNIPIVVRLQGEIDEEALRRALADVVGRHEALRTVFPAAEGESFQRILGPEEAEPELEVVVPSAPDAHDEIHEALSHTFDLENRIPIRGWLMRTGDSEAVLVVLLHHIAGDGWSMVPLMDDLAAAYADRLQGRGPGWSGRPDLAVQYADYALWQHDVLGDPTDPESLAGTRLAFWKKALEGAPELLELPTDRPRPTVASHRGGTVPFSLPEETHRGLIGLAAAQGVTLFMVVQAALAVALGRSGAGTDLPIGTSVAGRSDEALDHLVGFFVNSLVLRTDLSGDPTFTELLARVRETDLAAFDHGDVPFDKVVEALAPSRSTARHPLFQVMLVLQNNTAACLDLSGVEAEVDFRHMGRTKFDLTLDIGEEHDGTGAPSGIVGRLEYAVDLFERETAEALVARVERVLMEVVTDPERRIGDIDLLSADEARRVLPEIDDGHRAVIAGRTVHEVFEERVVRAPEAVALVFEGEEVSYGGLNARANRLARYLCAEGVGSGEIVGVHLSRSPEMVVALLAVLKAGAGYTVLDPAFPKARLERVMREAKVRTLVTDADLSPVLESPDTRQVLVDTDAAAIARQEATDPGITVTTEDVACVMFTSGSSGVPKGVVTAHRGLVGTFLGQDYLDFGADQVWLQCSPVSWDAFALELFGALLFGGRCVLQPGQRPRFDAIADLVVEHGVTDLQMSAGLFNVMLDERPEVFDVVRTAMTAGETASVAHVARALVEHPGVRIVNGYGPAENMGFTTTYEIEALMEDRPSVPIGRPVKGSGTYVLDGRLRPVPVGVPGELYIGGATLALGYLNRADLTAERFVPNPFGGSGERMYRTGDLARWTSSGDLEYVGRVDDQVKVRGFRVEPGEVEVVLTSLPEVAQAAVVPREDRSGTLVLVAYVVGASGTEPDGVGIRAALTELLPEYMVPSAVVVLDGLPLTANGKLDRRALPVPEHGPSSSGRGPRGPREEILCRLFAEVLGLERVGIDDSFFDLGGHSLLATRLVARVRSALDQEVSLEDVFRAPEPARLAERLDRVPVSRPRPTLRRRTRAGMEIGG</sequence>
<dbReference type="NCBIfam" id="TIGR01733">
    <property type="entry name" value="AA-adenyl-dom"/>
    <property type="match status" value="2"/>
</dbReference>
<dbReference type="PROSITE" id="PS00455">
    <property type="entry name" value="AMP_BINDING"/>
    <property type="match status" value="2"/>
</dbReference>
<organism evidence="7 8">
    <name type="scientific">Nocardiopsis alba</name>
    <dbReference type="NCBI Taxonomy" id="53437"/>
    <lineage>
        <taxon>Bacteria</taxon>
        <taxon>Bacillati</taxon>
        <taxon>Actinomycetota</taxon>
        <taxon>Actinomycetes</taxon>
        <taxon>Streptosporangiales</taxon>
        <taxon>Nocardiopsidaceae</taxon>
        <taxon>Nocardiopsis</taxon>
    </lineage>
</organism>
<dbReference type="FunFam" id="3.40.50.980:FF:000001">
    <property type="entry name" value="Non-ribosomal peptide synthetase"/>
    <property type="match status" value="1"/>
</dbReference>
<evidence type="ECO:0000313" key="7">
    <source>
        <dbReference type="EMBL" id="MYR32615.1"/>
    </source>
</evidence>
<name>A0A7K2IS57_9ACTN</name>
<dbReference type="InterPro" id="IPR020845">
    <property type="entry name" value="AMP-binding_CS"/>
</dbReference>
<comment type="caution">
    <text evidence="7">The sequence shown here is derived from an EMBL/GenBank/DDBJ whole genome shotgun (WGS) entry which is preliminary data.</text>
</comment>
<dbReference type="InterPro" id="IPR001242">
    <property type="entry name" value="Condensation_dom"/>
</dbReference>
<dbReference type="CDD" id="cd19540">
    <property type="entry name" value="LCL_NRPS-like"/>
    <property type="match status" value="1"/>
</dbReference>
<dbReference type="GO" id="GO:0031177">
    <property type="term" value="F:phosphopantetheine binding"/>
    <property type="evidence" value="ECO:0007669"/>
    <property type="project" value="InterPro"/>
</dbReference>
<dbReference type="Gene3D" id="1.10.1200.10">
    <property type="entry name" value="ACP-like"/>
    <property type="match status" value="1"/>
</dbReference>
<dbReference type="InterPro" id="IPR036736">
    <property type="entry name" value="ACP-like_sf"/>
</dbReference>
<dbReference type="InterPro" id="IPR009081">
    <property type="entry name" value="PP-bd_ACP"/>
</dbReference>
<dbReference type="InterPro" id="IPR006162">
    <property type="entry name" value="Ppantetheine_attach_site"/>
</dbReference>
<dbReference type="Pfam" id="PF00550">
    <property type="entry name" value="PP-binding"/>
    <property type="match status" value="2"/>
</dbReference>
<dbReference type="Gene3D" id="3.30.559.30">
    <property type="entry name" value="Nonribosomal peptide synthetase, condensation domain"/>
    <property type="match status" value="2"/>
</dbReference>
<dbReference type="Proteomes" id="UP000467124">
    <property type="component" value="Unassembled WGS sequence"/>
</dbReference>
<dbReference type="CDD" id="cd12117">
    <property type="entry name" value="A_NRPS_Srf_like"/>
    <property type="match status" value="2"/>
</dbReference>
<dbReference type="PANTHER" id="PTHR45527">
    <property type="entry name" value="NONRIBOSOMAL PEPTIDE SYNTHETASE"/>
    <property type="match status" value="1"/>
</dbReference>
<dbReference type="GO" id="GO:0008610">
    <property type="term" value="P:lipid biosynthetic process"/>
    <property type="evidence" value="ECO:0007669"/>
    <property type="project" value="UniProtKB-ARBA"/>
</dbReference>
<evidence type="ECO:0000256" key="3">
    <source>
        <dbReference type="ARBA" id="ARBA00022450"/>
    </source>
</evidence>
<evidence type="ECO:0000256" key="2">
    <source>
        <dbReference type="ARBA" id="ARBA00006432"/>
    </source>
</evidence>
<dbReference type="InterPro" id="IPR025110">
    <property type="entry name" value="AMP-bd_C"/>
</dbReference>
<protein>
    <submittedName>
        <fullName evidence="7">Amino acid adenylation domain-containing protein</fullName>
    </submittedName>
</protein>
<keyword evidence="3" id="KW-0596">Phosphopantetheine</keyword>
<feature type="domain" description="Carrier" evidence="6">
    <location>
        <begin position="2027"/>
        <end position="2102"/>
    </location>
</feature>
<dbReference type="Pfam" id="PF00668">
    <property type="entry name" value="Condensation"/>
    <property type="match status" value="2"/>
</dbReference>
<dbReference type="SUPFAM" id="SSF52777">
    <property type="entry name" value="CoA-dependent acyltransferases"/>
    <property type="match status" value="4"/>
</dbReference>
<dbReference type="RefSeq" id="WP_161110807.1">
    <property type="nucleotide sequence ID" value="NZ_WWHY01000001.1"/>
</dbReference>
<dbReference type="GO" id="GO:0003824">
    <property type="term" value="F:catalytic activity"/>
    <property type="evidence" value="ECO:0007669"/>
    <property type="project" value="InterPro"/>
</dbReference>
<evidence type="ECO:0000256" key="4">
    <source>
        <dbReference type="ARBA" id="ARBA00022553"/>
    </source>
</evidence>
<dbReference type="GO" id="GO:0072330">
    <property type="term" value="P:monocarboxylic acid biosynthetic process"/>
    <property type="evidence" value="ECO:0007669"/>
    <property type="project" value="UniProtKB-ARBA"/>
</dbReference>
<comment type="similarity">
    <text evidence="2">Belongs to the ATP-dependent AMP-binding enzyme family.</text>
</comment>
<feature type="domain" description="Carrier" evidence="6">
    <location>
        <begin position="963"/>
        <end position="1038"/>
    </location>
</feature>
<dbReference type="Gene3D" id="3.40.50.980">
    <property type="match status" value="4"/>
</dbReference>
<dbReference type="Gene3D" id="3.30.559.10">
    <property type="entry name" value="Chloramphenicol acetyltransferase-like domain"/>
    <property type="match status" value="2"/>
</dbReference>
<feature type="region of interest" description="Disordered" evidence="5">
    <location>
        <begin position="2012"/>
        <end position="2031"/>
    </location>
</feature>
<evidence type="ECO:0000256" key="1">
    <source>
        <dbReference type="ARBA" id="ARBA00001957"/>
    </source>
</evidence>
<dbReference type="SUPFAM" id="SSF56801">
    <property type="entry name" value="Acetyl-CoA synthetase-like"/>
    <property type="match status" value="2"/>
</dbReference>
<dbReference type="SMART" id="SM00823">
    <property type="entry name" value="PKS_PP"/>
    <property type="match status" value="2"/>
</dbReference>
<dbReference type="InterPro" id="IPR020806">
    <property type="entry name" value="PKS_PP-bd"/>
</dbReference>
<dbReference type="InterPro" id="IPR029058">
    <property type="entry name" value="AB_hydrolase_fold"/>
</dbReference>
<dbReference type="FunFam" id="3.30.300.30:FF:000010">
    <property type="entry name" value="Enterobactin synthetase component F"/>
    <property type="match status" value="2"/>
</dbReference>
<dbReference type="FunFam" id="1.10.1200.10:FF:000005">
    <property type="entry name" value="Nonribosomal peptide synthetase 1"/>
    <property type="match status" value="1"/>
</dbReference>